<evidence type="ECO:0000313" key="1">
    <source>
        <dbReference type="EMBL" id="QPS84923.1"/>
    </source>
</evidence>
<reference evidence="1 2" key="1">
    <citation type="submission" date="2020-12" db="EMBL/GenBank/DDBJ databases">
        <title>FDA dAtabase for Regulatory Grade micrObial Sequences (FDA-ARGOS): Supporting development and validation of Infectious Disease Dx tests.</title>
        <authorList>
            <person name="Sproer C."/>
            <person name="Gronow S."/>
            <person name="Severitt S."/>
            <person name="Schroder I."/>
            <person name="Tallon L."/>
            <person name="Sadzewicz L."/>
            <person name="Zhao X."/>
            <person name="Boylan J."/>
            <person name="Ott S."/>
            <person name="Bowen H."/>
            <person name="Vavikolanu K."/>
            <person name="Mehta A."/>
            <person name="Aluvathingal J."/>
            <person name="Nadendla S."/>
            <person name="Lowell S."/>
            <person name="Myers T."/>
            <person name="Yan Y."/>
            <person name="Sichtig H."/>
        </authorList>
    </citation>
    <scope>NUCLEOTIDE SEQUENCE [LARGE SCALE GENOMIC DNA]</scope>
    <source>
        <strain evidence="1 2">FDAARGOS_890</strain>
        <plasmid evidence="1 2">unnamed</plasmid>
    </source>
</reference>
<proteinExistence type="predicted"/>
<name>A0A7T3DIF5_9BURK</name>
<accession>A0A7T3DIF5</accession>
<evidence type="ECO:0000313" key="2">
    <source>
        <dbReference type="Proteomes" id="UP000595064"/>
    </source>
</evidence>
<dbReference type="GeneID" id="94688977"/>
<keyword evidence="1" id="KW-0614">Plasmid</keyword>
<dbReference type="Proteomes" id="UP000595064">
    <property type="component" value="Plasmid unnamed"/>
</dbReference>
<dbReference type="EMBL" id="CP065749">
    <property type="protein sequence ID" value="QPS84923.1"/>
    <property type="molecule type" value="Genomic_DNA"/>
</dbReference>
<organism evidence="1 2">
    <name type="scientific">Delftia lacustris</name>
    <dbReference type="NCBI Taxonomy" id="558537"/>
    <lineage>
        <taxon>Bacteria</taxon>
        <taxon>Pseudomonadati</taxon>
        <taxon>Pseudomonadota</taxon>
        <taxon>Betaproteobacteria</taxon>
        <taxon>Burkholderiales</taxon>
        <taxon>Comamonadaceae</taxon>
        <taxon>Delftia</taxon>
    </lineage>
</organism>
<protein>
    <submittedName>
        <fullName evidence="1">Uncharacterized protein</fullName>
    </submittedName>
</protein>
<dbReference type="AlphaFoldDB" id="A0A7T3DIF5"/>
<dbReference type="KEGG" id="dla:I6G47_32775"/>
<dbReference type="RefSeq" id="WP_143044544.1">
    <property type="nucleotide sequence ID" value="NZ_CP065749.1"/>
</dbReference>
<keyword evidence="2" id="KW-1185">Reference proteome</keyword>
<sequence length="105" mass="10675">MTMKPEDSLAFKTFLYFPVPGLDLVAGATVLAATAAAEACADGIKDAVKEGFNEAVGDFQRAAIASGEAVVQRQLAPLASSLETLASAVVSFASKPVDGDAMGKP</sequence>
<gene>
    <name evidence="1" type="ORF">I6G47_32775</name>
</gene>
<geneLocation type="plasmid" evidence="1 2">
    <name>unnamed</name>
</geneLocation>